<evidence type="ECO:0000313" key="1">
    <source>
        <dbReference type="EMBL" id="MFD2549099.1"/>
    </source>
</evidence>
<dbReference type="EMBL" id="JBHULR010000009">
    <property type="protein sequence ID" value="MFD2549099.1"/>
    <property type="molecule type" value="Genomic_DNA"/>
</dbReference>
<gene>
    <name evidence="1" type="ORF">ACFSR5_15725</name>
</gene>
<evidence type="ECO:0008006" key="3">
    <source>
        <dbReference type="Google" id="ProtNLM"/>
    </source>
</evidence>
<proteinExistence type="predicted"/>
<accession>A0ABW5KLH7</accession>
<protein>
    <recommendedName>
        <fullName evidence="3">Lipocalin-like domain-containing protein</fullName>
    </recommendedName>
</protein>
<dbReference type="Gene3D" id="2.40.128.370">
    <property type="match status" value="1"/>
</dbReference>
<evidence type="ECO:0000313" key="2">
    <source>
        <dbReference type="Proteomes" id="UP001597545"/>
    </source>
</evidence>
<dbReference type="PROSITE" id="PS51257">
    <property type="entry name" value="PROKAR_LIPOPROTEIN"/>
    <property type="match status" value="1"/>
</dbReference>
<dbReference type="Proteomes" id="UP001597545">
    <property type="component" value="Unassembled WGS sequence"/>
</dbReference>
<name>A0ABW5KLH7_9SPHI</name>
<comment type="caution">
    <text evidence="1">The sequence shown here is derived from an EMBL/GenBank/DDBJ whole genome shotgun (WGS) entry which is preliminary data.</text>
</comment>
<sequence length="128" mass="14981">MKRYSLYVWMVATAVVFLSCKKEDKLDTSHFQGKWSERADDRVAMDGSVTYIFNSDNTCSKHIYNALSNQDTTLKWTYVLSHDRTLVTMYGTDKVYTEQYRIKKLTSREMKWENASPGDGNSNKRLIR</sequence>
<reference evidence="2" key="1">
    <citation type="journal article" date="2019" name="Int. J. Syst. Evol. Microbiol.">
        <title>The Global Catalogue of Microorganisms (GCM) 10K type strain sequencing project: providing services to taxonomists for standard genome sequencing and annotation.</title>
        <authorList>
            <consortium name="The Broad Institute Genomics Platform"/>
            <consortium name="The Broad Institute Genome Sequencing Center for Infectious Disease"/>
            <person name="Wu L."/>
            <person name="Ma J."/>
        </authorList>
    </citation>
    <scope>NUCLEOTIDE SEQUENCE [LARGE SCALE GENOMIC DNA]</scope>
    <source>
        <strain evidence="2">KCTC 42662</strain>
    </source>
</reference>
<keyword evidence="2" id="KW-1185">Reference proteome</keyword>
<organism evidence="1 2">
    <name type="scientific">Sphingobacterium suaedae</name>
    <dbReference type="NCBI Taxonomy" id="1686402"/>
    <lineage>
        <taxon>Bacteria</taxon>
        <taxon>Pseudomonadati</taxon>
        <taxon>Bacteroidota</taxon>
        <taxon>Sphingobacteriia</taxon>
        <taxon>Sphingobacteriales</taxon>
        <taxon>Sphingobacteriaceae</taxon>
        <taxon>Sphingobacterium</taxon>
    </lineage>
</organism>
<dbReference type="RefSeq" id="WP_380905418.1">
    <property type="nucleotide sequence ID" value="NZ_JBHUEG010000009.1"/>
</dbReference>